<comment type="caution">
    <text evidence="4">The sequence shown here is derived from an EMBL/GenBank/DDBJ whole genome shotgun (WGS) entry which is preliminary data.</text>
</comment>
<dbReference type="SUPFAM" id="SSF50729">
    <property type="entry name" value="PH domain-like"/>
    <property type="match status" value="1"/>
</dbReference>
<evidence type="ECO:0000259" key="3">
    <source>
        <dbReference type="PROSITE" id="PS50020"/>
    </source>
</evidence>
<organism evidence="4 5">
    <name type="scientific">Triparma strigata</name>
    <dbReference type="NCBI Taxonomy" id="1606541"/>
    <lineage>
        <taxon>Eukaryota</taxon>
        <taxon>Sar</taxon>
        <taxon>Stramenopiles</taxon>
        <taxon>Ochrophyta</taxon>
        <taxon>Bolidophyceae</taxon>
        <taxon>Parmales</taxon>
        <taxon>Triparmaceae</taxon>
        <taxon>Triparma</taxon>
    </lineage>
</organism>
<evidence type="ECO:0000313" key="4">
    <source>
        <dbReference type="EMBL" id="GMH84281.1"/>
    </source>
</evidence>
<name>A0A9W7B570_9STRA</name>
<reference evidence="5" key="1">
    <citation type="journal article" date="2023" name="Commun. Biol.">
        <title>Genome analysis of Parmales, the sister group of diatoms, reveals the evolutionary specialization of diatoms from phago-mixotrophs to photoautotrophs.</title>
        <authorList>
            <person name="Ban H."/>
            <person name="Sato S."/>
            <person name="Yoshikawa S."/>
            <person name="Yamada K."/>
            <person name="Nakamura Y."/>
            <person name="Ichinomiya M."/>
            <person name="Sato N."/>
            <person name="Blanc-Mathieu R."/>
            <person name="Endo H."/>
            <person name="Kuwata A."/>
            <person name="Ogata H."/>
        </authorList>
    </citation>
    <scope>NUCLEOTIDE SEQUENCE [LARGE SCALE GENOMIC DNA]</scope>
    <source>
        <strain evidence="5">NIES 3701</strain>
    </source>
</reference>
<gene>
    <name evidence="4" type="ORF">TrST_g705</name>
</gene>
<dbReference type="Gene3D" id="2.20.70.10">
    <property type="match status" value="1"/>
</dbReference>
<proteinExistence type="predicted"/>
<evidence type="ECO:0000313" key="5">
    <source>
        <dbReference type="Proteomes" id="UP001165085"/>
    </source>
</evidence>
<feature type="domain" description="WW" evidence="3">
    <location>
        <begin position="9"/>
        <end position="42"/>
    </location>
</feature>
<feature type="region of interest" description="Disordered" evidence="1">
    <location>
        <begin position="210"/>
        <end position="237"/>
    </location>
</feature>
<evidence type="ECO:0000259" key="2">
    <source>
        <dbReference type="PROSITE" id="PS50003"/>
    </source>
</evidence>
<dbReference type="OrthoDB" id="201945at2759"/>
<dbReference type="InterPro" id="IPR011993">
    <property type="entry name" value="PH-like_dom_sf"/>
</dbReference>
<dbReference type="PROSITE" id="PS50003">
    <property type="entry name" value="PH_DOMAIN"/>
    <property type="match status" value="1"/>
</dbReference>
<dbReference type="Pfam" id="PF00169">
    <property type="entry name" value="PH"/>
    <property type="match status" value="1"/>
</dbReference>
<sequence>MNKDDEAELPEKGIWKMVATPDHQMYYFHTKTKETKWELTQEEIDEMLEDLKYMYKDKEGFMWKRKPQASDKDKDGKRMKSKRFLGNLVPTFVRSAYKRRWFVLNTNTKVLTYYGKPDKKDKKGAINLSDIRMVNCLPPNGQSTPTDYNILLITKNRTWNFSTDTGTEQTIWIAVFQHCVNMNKQLVIRETPKIAVLGGEEMGSVDVSVSVGGDGGDGGDDKGEDSEIVTEDNDYSDEEAKDEGLVITIDGKVMRNLSLDDSEYWDWKLLSGNCDLVSRDISVNREVNPAPDPIYKDSGEVEPPPPPPVKSGRRNSLFNNDASLRVEDEDVPPPPIPPVEMNNDASLRVEDEDVPPPPIPSVEIPPSPKESVL</sequence>
<dbReference type="Proteomes" id="UP001165085">
    <property type="component" value="Unassembled WGS sequence"/>
</dbReference>
<protein>
    <recommendedName>
        <fullName evidence="6">PH domain-containing protein</fullName>
    </recommendedName>
</protein>
<dbReference type="SMART" id="SM00233">
    <property type="entry name" value="PH"/>
    <property type="match status" value="1"/>
</dbReference>
<dbReference type="InterPro" id="IPR036020">
    <property type="entry name" value="WW_dom_sf"/>
</dbReference>
<feature type="compositionally biased region" description="Pro residues" evidence="1">
    <location>
        <begin position="355"/>
        <end position="373"/>
    </location>
</feature>
<accession>A0A9W7B570</accession>
<evidence type="ECO:0000256" key="1">
    <source>
        <dbReference type="SAM" id="MobiDB-lite"/>
    </source>
</evidence>
<dbReference type="PROSITE" id="PS50020">
    <property type="entry name" value="WW_DOMAIN_2"/>
    <property type="match status" value="1"/>
</dbReference>
<dbReference type="InterPro" id="IPR001202">
    <property type="entry name" value="WW_dom"/>
</dbReference>
<dbReference type="InterPro" id="IPR001849">
    <property type="entry name" value="PH_domain"/>
</dbReference>
<feature type="region of interest" description="Disordered" evidence="1">
    <location>
        <begin position="286"/>
        <end position="373"/>
    </location>
</feature>
<feature type="domain" description="PH" evidence="2">
    <location>
        <begin position="78"/>
        <end position="181"/>
    </location>
</feature>
<dbReference type="AlphaFoldDB" id="A0A9W7B570"/>
<feature type="compositionally biased region" description="Acidic residues" evidence="1">
    <location>
        <begin position="222"/>
        <end position="237"/>
    </location>
</feature>
<dbReference type="EMBL" id="BRXY01000292">
    <property type="protein sequence ID" value="GMH84281.1"/>
    <property type="molecule type" value="Genomic_DNA"/>
</dbReference>
<dbReference type="Gene3D" id="2.30.29.30">
    <property type="entry name" value="Pleckstrin-homology domain (PH domain)/Phosphotyrosine-binding domain (PTB)"/>
    <property type="match status" value="1"/>
</dbReference>
<keyword evidence="5" id="KW-1185">Reference proteome</keyword>
<evidence type="ECO:0008006" key="6">
    <source>
        <dbReference type="Google" id="ProtNLM"/>
    </source>
</evidence>
<dbReference type="SUPFAM" id="SSF51045">
    <property type="entry name" value="WW domain"/>
    <property type="match status" value="1"/>
</dbReference>
<dbReference type="CDD" id="cd00201">
    <property type="entry name" value="WW"/>
    <property type="match status" value="1"/>
</dbReference>